<gene>
    <name evidence="2" type="ORF">EDD28_1858</name>
</gene>
<keyword evidence="1" id="KW-1133">Transmembrane helix</keyword>
<sequence>MARTLSPSVRAVLSAVAAAAVAVGYVASPTVGGVVVCVLLAIFAVGWPQLVGLPIPWQRTALLLLAGAGAGWAVLTSGNLRLLAIVGALGVIGAFVLELLRRDGRQRLVDSLSASVAGVVVLLSGAAWLGMGPDPIALAVVVTTAGTLAAGAAVSAIHLPPWPHALATIAAATILGAGAALALPELSWVAALIGLAAGLVSSSVHQALGRYRAARQPLAALAAAVLPVVIAGLPAYGLLRYFLL</sequence>
<keyword evidence="1" id="KW-0472">Membrane</keyword>
<keyword evidence="1" id="KW-0812">Transmembrane</keyword>
<protein>
    <submittedName>
        <fullName evidence="2">Uncharacterized protein</fullName>
    </submittedName>
</protein>
<dbReference type="Proteomes" id="UP000275356">
    <property type="component" value="Unassembled WGS sequence"/>
</dbReference>
<dbReference type="EMBL" id="RKHQ01000001">
    <property type="protein sequence ID" value="ROR97261.1"/>
    <property type="molecule type" value="Genomic_DNA"/>
</dbReference>
<organism evidence="2 3">
    <name type="scientific">Salana multivorans</name>
    <dbReference type="NCBI Taxonomy" id="120377"/>
    <lineage>
        <taxon>Bacteria</taxon>
        <taxon>Bacillati</taxon>
        <taxon>Actinomycetota</taxon>
        <taxon>Actinomycetes</taxon>
        <taxon>Micrococcales</taxon>
        <taxon>Beutenbergiaceae</taxon>
        <taxon>Salana</taxon>
    </lineage>
</organism>
<evidence type="ECO:0000313" key="2">
    <source>
        <dbReference type="EMBL" id="ROR97261.1"/>
    </source>
</evidence>
<feature type="transmembrane region" description="Helical" evidence="1">
    <location>
        <begin position="82"/>
        <end position="100"/>
    </location>
</feature>
<dbReference type="RefSeq" id="WP_123739335.1">
    <property type="nucleotide sequence ID" value="NZ_RKHQ01000001.1"/>
</dbReference>
<keyword evidence="3" id="KW-1185">Reference proteome</keyword>
<dbReference type="AlphaFoldDB" id="A0A3N2DBT4"/>
<dbReference type="OrthoDB" id="3250762at2"/>
<reference evidence="2 3" key="1">
    <citation type="submission" date="2018-11" db="EMBL/GenBank/DDBJ databases">
        <title>Sequencing the genomes of 1000 actinobacteria strains.</title>
        <authorList>
            <person name="Klenk H.-P."/>
        </authorList>
    </citation>
    <scope>NUCLEOTIDE SEQUENCE [LARGE SCALE GENOMIC DNA]</scope>
    <source>
        <strain evidence="2 3">DSM 13521</strain>
    </source>
</reference>
<feature type="transmembrane region" description="Helical" evidence="1">
    <location>
        <begin position="164"/>
        <end position="182"/>
    </location>
</feature>
<evidence type="ECO:0000313" key="3">
    <source>
        <dbReference type="Proteomes" id="UP000275356"/>
    </source>
</evidence>
<feature type="transmembrane region" description="Helical" evidence="1">
    <location>
        <begin position="112"/>
        <end position="130"/>
    </location>
</feature>
<accession>A0A3N2DBT4</accession>
<feature type="transmembrane region" description="Helical" evidence="1">
    <location>
        <begin position="220"/>
        <end position="243"/>
    </location>
</feature>
<feature type="transmembrane region" description="Helical" evidence="1">
    <location>
        <begin position="188"/>
        <end position="208"/>
    </location>
</feature>
<feature type="transmembrane region" description="Helical" evidence="1">
    <location>
        <begin position="136"/>
        <end position="157"/>
    </location>
</feature>
<name>A0A3N2DBT4_9MICO</name>
<proteinExistence type="predicted"/>
<evidence type="ECO:0000256" key="1">
    <source>
        <dbReference type="SAM" id="Phobius"/>
    </source>
</evidence>
<comment type="caution">
    <text evidence="2">The sequence shown here is derived from an EMBL/GenBank/DDBJ whole genome shotgun (WGS) entry which is preliminary data.</text>
</comment>